<gene>
    <name evidence="1" type="ORF">SAMN05443292_1734</name>
</gene>
<dbReference type="RefSeq" id="WP_090079687.1">
    <property type="nucleotide sequence ID" value="NZ_FOQT01000002.1"/>
</dbReference>
<reference evidence="1 2" key="1">
    <citation type="submission" date="2016-10" db="EMBL/GenBank/DDBJ databases">
        <authorList>
            <person name="de Groot N.N."/>
        </authorList>
    </citation>
    <scope>NUCLEOTIDE SEQUENCE [LARGE SCALE GENOMIC DNA]</scope>
    <source>
        <strain evidence="1 2">DSM 26000</strain>
    </source>
</reference>
<proteinExistence type="predicted"/>
<accession>A0A1I3FZE7</accession>
<dbReference type="AlphaFoldDB" id="A0A1I3FZE7"/>
<dbReference type="EMBL" id="FOQT01000002">
    <property type="protein sequence ID" value="SFI16586.1"/>
    <property type="molecule type" value="Genomic_DNA"/>
</dbReference>
<dbReference type="InterPro" id="IPR005901">
    <property type="entry name" value="GLPGLI"/>
</dbReference>
<dbReference type="Proteomes" id="UP000198931">
    <property type="component" value="Unassembled WGS sequence"/>
</dbReference>
<keyword evidence="2" id="KW-1185">Reference proteome</keyword>
<dbReference type="NCBIfam" id="TIGR01200">
    <property type="entry name" value="GLPGLI"/>
    <property type="match status" value="1"/>
</dbReference>
<dbReference type="STRING" id="1125876.SAMN05443292_1734"/>
<protein>
    <submittedName>
        <fullName evidence="1">GLPGLI family protein</fullName>
    </submittedName>
</protein>
<evidence type="ECO:0000313" key="1">
    <source>
        <dbReference type="EMBL" id="SFI16586.1"/>
    </source>
</evidence>
<dbReference type="OrthoDB" id="1440774at2"/>
<name>A0A1I3FZE7_9FLAO</name>
<dbReference type="Pfam" id="PF22252">
    <property type="entry name" value="PNGase_F-II_N"/>
    <property type="match status" value="1"/>
</dbReference>
<organism evidence="1 2">
    <name type="scientific">Halpernia frigidisoli</name>
    <dbReference type="NCBI Taxonomy" id="1125876"/>
    <lineage>
        <taxon>Bacteria</taxon>
        <taxon>Pseudomonadati</taxon>
        <taxon>Bacteroidota</taxon>
        <taxon>Flavobacteriia</taxon>
        <taxon>Flavobacteriales</taxon>
        <taxon>Weeksellaceae</taxon>
        <taxon>Chryseobacterium group</taxon>
        <taxon>Halpernia</taxon>
    </lineage>
</organism>
<evidence type="ECO:0000313" key="2">
    <source>
        <dbReference type="Proteomes" id="UP000198931"/>
    </source>
</evidence>
<sequence length="281" mass="32859">MIYLKFALFFFPIILLSQETTFPKDFKMRSSAFLVKNYDESILNVYYIFNSIDKSNLKGKSVESVCILQIGKNFSKFSDTSRLRLDSLMTKYSRQDNIGSVEINDLLRYKILWSGVSLKDFKEKKVTHQNTVAGKIYQYDEGVPEQIWQLKNEVKIVLGYKCNKAILKYRGRIYTAWYAREISINNGPYIFQGLPGLILEIQDQDNYVHFTAKGIDRKLMDIYLENNQSILNVNREKYREIRKNYFDNPSAFIYGTAYNQDGTPIISKPIHTSVYNPLELE</sequence>